<comment type="caution">
    <text evidence="1">The sequence shown here is derived from an EMBL/GenBank/DDBJ whole genome shotgun (WGS) entry which is preliminary data.</text>
</comment>
<name>A0ACB7EIH8_NIBAL</name>
<evidence type="ECO:0000313" key="2">
    <source>
        <dbReference type="Proteomes" id="UP000805704"/>
    </source>
</evidence>
<reference evidence="1" key="1">
    <citation type="submission" date="2020-04" db="EMBL/GenBank/DDBJ databases">
        <title>A chromosome-scale assembly and high-density genetic map of the yellow drum (Nibea albiflora) genome.</title>
        <authorList>
            <person name="Xu D."/>
            <person name="Zhang W."/>
            <person name="Chen R."/>
            <person name="Tan P."/>
            <person name="Wang L."/>
            <person name="Song H."/>
            <person name="Tian L."/>
            <person name="Zhu Q."/>
            <person name="Wang B."/>
        </authorList>
    </citation>
    <scope>NUCLEOTIDE SEQUENCE</scope>
    <source>
        <strain evidence="1">ZJHYS-2018</strain>
    </source>
</reference>
<dbReference type="EMBL" id="CM024794">
    <property type="protein sequence ID" value="KAG8002039.1"/>
    <property type="molecule type" value="Genomic_DNA"/>
</dbReference>
<proteinExistence type="predicted"/>
<evidence type="ECO:0000313" key="1">
    <source>
        <dbReference type="EMBL" id="KAG8002039.1"/>
    </source>
</evidence>
<protein>
    <submittedName>
        <fullName evidence="1">Uncharacterized protein</fullName>
    </submittedName>
</protein>
<gene>
    <name evidence="1" type="ORF">GBF38_012369</name>
</gene>
<keyword evidence="2" id="KW-1185">Reference proteome</keyword>
<dbReference type="Proteomes" id="UP000805704">
    <property type="component" value="Chromosome 6"/>
</dbReference>
<accession>A0ACB7EIH8</accession>
<organism evidence="1 2">
    <name type="scientific">Nibea albiflora</name>
    <name type="common">Yellow drum</name>
    <name type="synonym">Corvina albiflora</name>
    <dbReference type="NCBI Taxonomy" id="240163"/>
    <lineage>
        <taxon>Eukaryota</taxon>
        <taxon>Metazoa</taxon>
        <taxon>Chordata</taxon>
        <taxon>Craniata</taxon>
        <taxon>Vertebrata</taxon>
        <taxon>Euteleostomi</taxon>
        <taxon>Actinopterygii</taxon>
        <taxon>Neopterygii</taxon>
        <taxon>Teleostei</taxon>
        <taxon>Neoteleostei</taxon>
        <taxon>Acanthomorphata</taxon>
        <taxon>Eupercaria</taxon>
        <taxon>Sciaenidae</taxon>
        <taxon>Nibea</taxon>
    </lineage>
</organism>
<sequence length="81" mass="9913">MENRARRKDNNSNRCQNWVEKLPRLITDQAMDPQYARTSYQRKLDKLKTGVDQLEKIEEEMAELRDSLIELRQVFWWKETQ</sequence>